<reference evidence="2" key="1">
    <citation type="submission" date="2021-10" db="EMBL/GenBank/DDBJ databases">
        <title>Tropical sea cucumber genome reveals ecological adaptation and Cuvierian tubules defense mechanism.</title>
        <authorList>
            <person name="Chen T."/>
        </authorList>
    </citation>
    <scope>NUCLEOTIDE SEQUENCE</scope>
    <source>
        <strain evidence="2">Nanhai2018</strain>
        <tissue evidence="2">Muscle</tissue>
    </source>
</reference>
<comment type="caution">
    <text evidence="2">The sequence shown here is derived from an EMBL/GenBank/DDBJ whole genome shotgun (WGS) entry which is preliminary data.</text>
</comment>
<feature type="compositionally biased region" description="Polar residues" evidence="1">
    <location>
        <begin position="331"/>
        <end position="344"/>
    </location>
</feature>
<dbReference type="AlphaFoldDB" id="A0A9Q1BH28"/>
<feature type="region of interest" description="Disordered" evidence="1">
    <location>
        <begin position="93"/>
        <end position="121"/>
    </location>
</feature>
<feature type="region of interest" description="Disordered" evidence="1">
    <location>
        <begin position="309"/>
        <end position="344"/>
    </location>
</feature>
<evidence type="ECO:0000256" key="1">
    <source>
        <dbReference type="SAM" id="MobiDB-lite"/>
    </source>
</evidence>
<gene>
    <name evidence="2" type="ORF">HOLleu_33152</name>
</gene>
<proteinExistence type="predicted"/>
<dbReference type="OrthoDB" id="10563811at2759"/>
<evidence type="ECO:0000313" key="2">
    <source>
        <dbReference type="EMBL" id="KAJ8025563.1"/>
    </source>
</evidence>
<dbReference type="EMBL" id="JAIZAY010000017">
    <property type="protein sequence ID" value="KAJ8025563.1"/>
    <property type="molecule type" value="Genomic_DNA"/>
</dbReference>
<protein>
    <submittedName>
        <fullName evidence="2">Uncharacterized protein</fullName>
    </submittedName>
</protein>
<sequence length="509" mass="57097">MEGGTGPKLAKFESESSAISEKMFNFQRQLAEIEEHCKLFKSSLNSITSKNTEAIRKEDREKADEMQMSSYTGRPIQDYYCITQGVWERDGVSDANRQAEEHHPKVHIISPSSSSSDDATSLKEKSEKLTLFINPLSDIGERGTSEDNLIKTCEWESGRRRSEILRKSEDYLGVSAMAEEGDSAIGTPHPYLQRTTSFTFPDFYSPEESCELLQTSRDKVSFPLESQMGKVHIRVSNSDSQGEDFWEFDTCTSDLGSVSMGTSPSSADSHSPHFGNSTVAFRKSPLNVMTSLGRSKSDRFLNVENWSLEPNSRTSSTSVDQNFDLKEMKSGEQSQREVTPQKSPEMTVFPDQKIELHARANFRENTPLGNLKDGIESDPCTGEDTSSNNGEQLTLYVPVVSSDSETIEEHESVILSISPSDKSEKNEILQRPVKKAWHQCVKDIVVNAVKSIFCAAEEGKIDFKFFCRNIHYLHDVFYVVFSIGKVNFKAHDVRKSYCDLVIGSLLVPV</sequence>
<dbReference type="Proteomes" id="UP001152320">
    <property type="component" value="Chromosome 17"/>
</dbReference>
<keyword evidence="3" id="KW-1185">Reference proteome</keyword>
<accession>A0A9Q1BH28</accession>
<feature type="region of interest" description="Disordered" evidence="1">
    <location>
        <begin position="365"/>
        <end position="388"/>
    </location>
</feature>
<feature type="compositionally biased region" description="Polar residues" evidence="1">
    <location>
        <begin position="309"/>
        <end position="321"/>
    </location>
</feature>
<name>A0A9Q1BH28_HOLLE</name>
<evidence type="ECO:0000313" key="3">
    <source>
        <dbReference type="Proteomes" id="UP001152320"/>
    </source>
</evidence>
<organism evidence="2 3">
    <name type="scientific">Holothuria leucospilota</name>
    <name type="common">Black long sea cucumber</name>
    <name type="synonym">Mertensiothuria leucospilota</name>
    <dbReference type="NCBI Taxonomy" id="206669"/>
    <lineage>
        <taxon>Eukaryota</taxon>
        <taxon>Metazoa</taxon>
        <taxon>Echinodermata</taxon>
        <taxon>Eleutherozoa</taxon>
        <taxon>Echinozoa</taxon>
        <taxon>Holothuroidea</taxon>
        <taxon>Aspidochirotacea</taxon>
        <taxon>Aspidochirotida</taxon>
        <taxon>Holothuriidae</taxon>
        <taxon>Holothuria</taxon>
    </lineage>
</organism>
<feature type="compositionally biased region" description="Basic and acidic residues" evidence="1">
    <location>
        <begin position="93"/>
        <end position="103"/>
    </location>
</feature>